<gene>
    <name evidence="3" type="ordered locus">Mrub_2544</name>
    <name evidence="4" type="ORF">K649_09820</name>
</gene>
<dbReference type="Pfam" id="PF13669">
    <property type="entry name" value="Glyoxalase_4"/>
    <property type="match status" value="1"/>
</dbReference>
<evidence type="ECO:0000313" key="4">
    <source>
        <dbReference type="EMBL" id="AGK05256.1"/>
    </source>
</evidence>
<evidence type="ECO:0000313" key="6">
    <source>
        <dbReference type="Proteomes" id="UP000013026"/>
    </source>
</evidence>
<dbReference type="GO" id="GO:0004493">
    <property type="term" value="F:methylmalonyl-CoA epimerase activity"/>
    <property type="evidence" value="ECO:0007669"/>
    <property type="project" value="TreeGrafter"/>
</dbReference>
<reference evidence="3 5" key="1">
    <citation type="journal article" date="2010" name="Stand. Genomic Sci.">
        <title>Complete genome sequence of Meiothermus ruber type strain (21).</title>
        <authorList>
            <person name="Tindall B.J."/>
            <person name="Sikorski J."/>
            <person name="Lucas S."/>
            <person name="Goltsman E."/>
            <person name="Copeland A."/>
            <person name="Glavina Del Rio T."/>
            <person name="Nolan M."/>
            <person name="Tice H."/>
            <person name="Cheng J.F."/>
            <person name="Han C."/>
            <person name="Pitluck S."/>
            <person name="Liolios K."/>
            <person name="Ivanova N."/>
            <person name="Mavromatis K."/>
            <person name="Ovchinnikova G."/>
            <person name="Pati A."/>
            <person name="Fahnrich R."/>
            <person name="Goodwin L."/>
            <person name="Chen A."/>
            <person name="Palaniappan K."/>
            <person name="Land M."/>
            <person name="Hauser L."/>
            <person name="Chang Y.J."/>
            <person name="Jeffries C.D."/>
            <person name="Rohde M."/>
            <person name="Goker M."/>
            <person name="Woyke T."/>
            <person name="Bristow J."/>
            <person name="Eisen J.A."/>
            <person name="Markowitz V."/>
            <person name="Hugenholtz P."/>
            <person name="Kyrpides N.C."/>
            <person name="Klenk H.P."/>
            <person name="Lapidus A."/>
        </authorList>
    </citation>
    <scope>NUCLEOTIDE SEQUENCE [LARGE SCALE GENOMIC DNA]</scope>
    <source>
        <strain evidence="5">ATCC 35948 / DSM 1279 / VKM B-1258 / 21</strain>
        <strain evidence="3">DSM 1279</strain>
    </source>
</reference>
<keyword evidence="5" id="KW-1185">Reference proteome</keyword>
<name>D3PMI8_MEIRD</name>
<dbReference type="GO" id="GO:0051213">
    <property type="term" value="F:dioxygenase activity"/>
    <property type="evidence" value="ECO:0007669"/>
    <property type="project" value="UniProtKB-KW"/>
</dbReference>
<dbReference type="STRING" id="504728.K649_09820"/>
<feature type="domain" description="VOC" evidence="2">
    <location>
        <begin position="5"/>
        <end position="132"/>
    </location>
</feature>
<dbReference type="SUPFAM" id="SSF54593">
    <property type="entry name" value="Glyoxalase/Bleomycin resistance protein/Dihydroxybiphenyl dioxygenase"/>
    <property type="match status" value="1"/>
</dbReference>
<dbReference type="AlphaFoldDB" id="D3PMI8"/>
<accession>D3PMI8</accession>
<dbReference type="GO" id="GO:0046491">
    <property type="term" value="P:L-methylmalonyl-CoA metabolic process"/>
    <property type="evidence" value="ECO:0007669"/>
    <property type="project" value="TreeGrafter"/>
</dbReference>
<keyword evidence="4" id="KW-0223">Dioxygenase</keyword>
<organism evidence="4 6">
    <name type="scientific">Meiothermus ruber (strain ATCC 35948 / DSM 1279 / VKM B-1258 / 21)</name>
    <name type="common">Thermus ruber</name>
    <dbReference type="NCBI Taxonomy" id="504728"/>
    <lineage>
        <taxon>Bacteria</taxon>
        <taxon>Thermotogati</taxon>
        <taxon>Deinococcota</taxon>
        <taxon>Deinococci</taxon>
        <taxon>Thermales</taxon>
        <taxon>Thermaceae</taxon>
        <taxon>Meiothermus</taxon>
    </lineage>
</organism>
<dbReference type="PROSITE" id="PS51819">
    <property type="entry name" value="VOC"/>
    <property type="match status" value="1"/>
</dbReference>
<dbReference type="GO" id="GO:0046872">
    <property type="term" value="F:metal ion binding"/>
    <property type="evidence" value="ECO:0007669"/>
    <property type="project" value="UniProtKB-KW"/>
</dbReference>
<evidence type="ECO:0000313" key="5">
    <source>
        <dbReference type="Proteomes" id="UP000006655"/>
    </source>
</evidence>
<dbReference type="KEGG" id="mre:K649_09820"/>
<reference evidence="4 6" key="3">
    <citation type="submission" date="2013-04" db="EMBL/GenBank/DDBJ databases">
        <authorList>
            <person name="Chin J."/>
            <person name="Alexander D.H."/>
            <person name="Marks P."/>
            <person name="Korlach J."/>
            <person name="Clum A."/>
            <person name="Copeland A."/>
        </authorList>
    </citation>
    <scope>NUCLEOTIDE SEQUENCE [LARGE SCALE GENOMIC DNA]</scope>
    <source>
        <strain evidence="6">ATCC 35948 / DSM 1279 / VKM B-1258 / 21</strain>
        <strain evidence="4">DSM 1279</strain>
    </source>
</reference>
<sequence length="137" mass="15495">MFELRPHHVGLSVPDLEASRRWYSEMLGFEPEKELFIEQIPARVAFLRRGAFRLELFEVVGAQALPEERRQPHTDLRTHGTKHLAFAVPDVDQAVEALRARGVRVLLHQRIGGEPMAFICDNAGILLELVQAASFGE</sequence>
<dbReference type="PATRIC" id="fig|504728.9.peg.2024"/>
<evidence type="ECO:0000259" key="2">
    <source>
        <dbReference type="PROSITE" id="PS51819"/>
    </source>
</evidence>
<reference evidence="4" key="2">
    <citation type="submission" date="2013-04" db="EMBL/GenBank/DDBJ databases">
        <title>Non-Hybrid, Finished Microbial Genome Assemblies from Long-Read SMRT Sequencing Data.</title>
        <authorList>
            <person name="Klammer A."/>
            <person name="Drake J."/>
            <person name="Heiner C."/>
            <person name="Clum A."/>
            <person name="Copeland A."/>
            <person name="Huddleston J."/>
            <person name="Eichler E."/>
            <person name="Turner S.W."/>
        </authorList>
    </citation>
    <scope>NUCLEOTIDE SEQUENCE</scope>
    <source>
        <strain evidence="4">DSM 1279</strain>
    </source>
</reference>
<dbReference type="EMBL" id="CP001743">
    <property type="protein sequence ID" value="ADD29294.1"/>
    <property type="molecule type" value="Genomic_DNA"/>
</dbReference>
<dbReference type="EMBL" id="CP005385">
    <property type="protein sequence ID" value="AGK05256.1"/>
    <property type="molecule type" value="Genomic_DNA"/>
</dbReference>
<keyword evidence="4" id="KW-0560">Oxidoreductase</keyword>
<proteinExistence type="predicted"/>
<evidence type="ECO:0000256" key="1">
    <source>
        <dbReference type="ARBA" id="ARBA00022723"/>
    </source>
</evidence>
<dbReference type="Proteomes" id="UP000013026">
    <property type="component" value="Chromosome"/>
</dbReference>
<dbReference type="KEGG" id="mrb:Mrub_2544"/>
<dbReference type="RefSeq" id="WP_013014792.1">
    <property type="nucleotide sequence ID" value="NC_013946.1"/>
</dbReference>
<dbReference type="OrthoDB" id="9788468at2"/>
<protein>
    <submittedName>
        <fullName evidence="4">Glyoxalase/bleomycin resistance protein/dioxygenase</fullName>
    </submittedName>
</protein>
<dbReference type="InterPro" id="IPR051785">
    <property type="entry name" value="MMCE/EMCE_epimerase"/>
</dbReference>
<dbReference type="InterPro" id="IPR029068">
    <property type="entry name" value="Glyas_Bleomycin-R_OHBP_Dase"/>
</dbReference>
<dbReference type="PANTHER" id="PTHR43048">
    <property type="entry name" value="METHYLMALONYL-COA EPIMERASE"/>
    <property type="match status" value="1"/>
</dbReference>
<dbReference type="Gene3D" id="3.10.180.10">
    <property type="entry name" value="2,3-Dihydroxybiphenyl 1,2-Dioxygenase, domain 1"/>
    <property type="match status" value="1"/>
</dbReference>
<keyword evidence="1" id="KW-0479">Metal-binding</keyword>
<dbReference type="eggNOG" id="COG0346">
    <property type="taxonomic scope" value="Bacteria"/>
</dbReference>
<evidence type="ECO:0000313" key="3">
    <source>
        <dbReference type="EMBL" id="ADD29294.1"/>
    </source>
</evidence>
<dbReference type="PANTHER" id="PTHR43048:SF5">
    <property type="entry name" value="BLR5325 PROTEIN"/>
    <property type="match status" value="1"/>
</dbReference>
<dbReference type="Proteomes" id="UP000006655">
    <property type="component" value="Chromosome"/>
</dbReference>
<dbReference type="InterPro" id="IPR037523">
    <property type="entry name" value="VOC_core"/>
</dbReference>